<dbReference type="Proteomes" id="UP001152604">
    <property type="component" value="Unassembled WGS sequence"/>
</dbReference>
<comment type="caution">
    <text evidence="1">The sequence shown here is derived from an EMBL/GenBank/DDBJ whole genome shotgun (WGS) entry which is preliminary data.</text>
</comment>
<sequence length="177" mass="19724">MALIAMLVDRANEEHGHVATDSPARLMMALRNGRFPPVACRVLARPAAAAKHALVASSDRTERHNARPDRLEGKASMRRIAMLVAMSILATHAAAIERHNVSQMSREAVGRALQSEHRSILRYHSARVDKLMLYDIYVRDYRSCKPGEAAVPTRVPAKDGLYRVLRCATVTRSFSRL</sequence>
<accession>A0ABM9DPG2</accession>
<dbReference type="EMBL" id="CAKXZS010000012">
    <property type="protein sequence ID" value="CAH2398526.1"/>
    <property type="molecule type" value="Genomic_DNA"/>
</dbReference>
<organism evidence="1 2">
    <name type="scientific">Mesorhizobium ventifaucium</name>
    <dbReference type="NCBI Taxonomy" id="666020"/>
    <lineage>
        <taxon>Bacteria</taxon>
        <taxon>Pseudomonadati</taxon>
        <taxon>Pseudomonadota</taxon>
        <taxon>Alphaproteobacteria</taxon>
        <taxon>Hyphomicrobiales</taxon>
        <taxon>Phyllobacteriaceae</taxon>
        <taxon>Mesorhizobium</taxon>
    </lineage>
</organism>
<protein>
    <submittedName>
        <fullName evidence="1">Uncharacterized protein</fullName>
    </submittedName>
</protein>
<proteinExistence type="predicted"/>
<name>A0ABM9DPG2_9HYPH</name>
<gene>
    <name evidence="1" type="ORF">MES4922_20149</name>
</gene>
<keyword evidence="2" id="KW-1185">Reference proteome</keyword>
<evidence type="ECO:0000313" key="2">
    <source>
        <dbReference type="Proteomes" id="UP001152604"/>
    </source>
</evidence>
<reference evidence="1" key="1">
    <citation type="submission" date="2022-03" db="EMBL/GenBank/DDBJ databases">
        <authorList>
            <person name="Brunel B."/>
        </authorList>
    </citation>
    <scope>NUCLEOTIDE SEQUENCE</scope>
    <source>
        <strain evidence="1">STM4922sample</strain>
    </source>
</reference>
<evidence type="ECO:0000313" key="1">
    <source>
        <dbReference type="EMBL" id="CAH2398526.1"/>
    </source>
</evidence>